<protein>
    <submittedName>
        <fullName evidence="1">Uncharacterized protein</fullName>
    </submittedName>
</protein>
<dbReference type="AlphaFoldDB" id="A0A0V1GAR6"/>
<sequence>MDNLFCISGNSQILLFGFFRFSNSGICYLIVICEISLQWHQPLKAVLGYV</sequence>
<keyword evidence="2" id="KW-1185">Reference proteome</keyword>
<dbReference type="Proteomes" id="UP000055024">
    <property type="component" value="Unassembled WGS sequence"/>
</dbReference>
<comment type="caution">
    <text evidence="1">The sequence shown here is derived from an EMBL/GenBank/DDBJ whole genome shotgun (WGS) entry which is preliminary data.</text>
</comment>
<name>A0A0V1GAR6_9BILA</name>
<dbReference type="EMBL" id="JYDP01003831">
    <property type="protein sequence ID" value="KRY95398.1"/>
    <property type="molecule type" value="Genomic_DNA"/>
</dbReference>
<gene>
    <name evidence="1" type="ORF">T11_12288</name>
</gene>
<accession>A0A0V1GAR6</accession>
<organism evidence="1 2">
    <name type="scientific">Trichinella zimbabwensis</name>
    <dbReference type="NCBI Taxonomy" id="268475"/>
    <lineage>
        <taxon>Eukaryota</taxon>
        <taxon>Metazoa</taxon>
        <taxon>Ecdysozoa</taxon>
        <taxon>Nematoda</taxon>
        <taxon>Enoplea</taxon>
        <taxon>Dorylaimia</taxon>
        <taxon>Trichinellida</taxon>
        <taxon>Trichinellidae</taxon>
        <taxon>Trichinella</taxon>
    </lineage>
</organism>
<evidence type="ECO:0000313" key="1">
    <source>
        <dbReference type="EMBL" id="KRY95398.1"/>
    </source>
</evidence>
<evidence type="ECO:0000313" key="2">
    <source>
        <dbReference type="Proteomes" id="UP000055024"/>
    </source>
</evidence>
<reference evidence="1 2" key="1">
    <citation type="submission" date="2015-01" db="EMBL/GenBank/DDBJ databases">
        <title>Evolution of Trichinella species and genotypes.</title>
        <authorList>
            <person name="Korhonen P.K."/>
            <person name="Edoardo P."/>
            <person name="Giuseppe L.R."/>
            <person name="Gasser R.B."/>
        </authorList>
    </citation>
    <scope>NUCLEOTIDE SEQUENCE [LARGE SCALE GENOMIC DNA]</scope>
    <source>
        <strain evidence="1">ISS1029</strain>
    </source>
</reference>
<proteinExistence type="predicted"/>